<keyword evidence="3" id="KW-0547">Nucleotide-binding</keyword>
<keyword evidence="6" id="KW-0472">Membrane</keyword>
<dbReference type="InterPro" id="IPR008271">
    <property type="entry name" value="Ser/Thr_kinase_AS"/>
</dbReference>
<dbReference type="SMART" id="SM00220">
    <property type="entry name" value="S_TKc"/>
    <property type="match status" value="1"/>
</dbReference>
<dbReference type="PANTHER" id="PTHR43289">
    <property type="entry name" value="MITOGEN-ACTIVATED PROTEIN KINASE KINASE KINASE 20-RELATED"/>
    <property type="match status" value="1"/>
</dbReference>
<reference evidence="8 9" key="1">
    <citation type="submission" date="2018-01" db="EMBL/GenBank/DDBJ databases">
        <authorList>
            <person name="Gaut B.S."/>
            <person name="Morton B.R."/>
            <person name="Clegg M.T."/>
            <person name="Duvall M.R."/>
        </authorList>
    </citation>
    <scope>NUCLEOTIDE SEQUENCE [LARGE SCALE GENOMIC DNA]</scope>
    <source>
        <strain evidence="8">GP69</strain>
    </source>
</reference>
<evidence type="ECO:0000256" key="4">
    <source>
        <dbReference type="ARBA" id="ARBA00022777"/>
    </source>
</evidence>
<dbReference type="OrthoDB" id="9788659at2"/>
<feature type="transmembrane region" description="Helical" evidence="6">
    <location>
        <begin position="221"/>
        <end position="241"/>
    </location>
</feature>
<dbReference type="PROSITE" id="PS00108">
    <property type="entry name" value="PROTEIN_KINASE_ST"/>
    <property type="match status" value="1"/>
</dbReference>
<dbReference type="InterPro" id="IPR000719">
    <property type="entry name" value="Prot_kinase_dom"/>
</dbReference>
<keyword evidence="5" id="KW-0067">ATP-binding</keyword>
<evidence type="ECO:0000256" key="1">
    <source>
        <dbReference type="ARBA" id="ARBA00012513"/>
    </source>
</evidence>
<sequence length="494" mass="56923">MECEEIKLLKQSEKSTVHLIREKGGSRTLIRKRMAGRHLVYQVLQKCSHSCLPELYEVVLSEDSTIVIEEYIEGQPLGIAELSERQFRQVVRELCSVLEFLHKNGIIHRDIKPSNILLTEDGHVRLIDFDAARMPRKEAEHDTRLLGTKGFAPPEQYGFTQTDERADIYALGVTLERLLGEKCRKRHYRRIIRKCTNLDPDRRYQSVRQVRRAFFHAEWKVLVIMLFVLVGGAGMALLPAIKEGGLLENQEESAGLTVLPAPGNPHWDGETGIVVWDNVLESGVGDEVQFYLRLYRKDTADSPDVNDDDWCYEQKVRMGGSHRDRERVTWNIVTKLQENGFYYFTVSAVGDGVQYADSPYVVSDAFAYTGEEAETLPVPMGLEWRLYEEDNTRRYYAVWSNLEDYEEQDYFNVTFYDQDGAYVMNNTWSKSMILEGGYGGIPIPAQFLKAEPGTAYRFTVQVYSSRPNEYQSSPMPDPVPEEYYSPWFYCGPRE</sequence>
<dbReference type="SUPFAM" id="SSF56112">
    <property type="entry name" value="Protein kinase-like (PK-like)"/>
    <property type="match status" value="1"/>
</dbReference>
<gene>
    <name evidence="8" type="primary">spkD</name>
    <name evidence="8" type="ORF">AMURIS_00496</name>
</gene>
<dbReference type="CDD" id="cd14014">
    <property type="entry name" value="STKc_PknB_like"/>
    <property type="match status" value="1"/>
</dbReference>
<dbReference type="Proteomes" id="UP000236311">
    <property type="component" value="Unassembled WGS sequence"/>
</dbReference>
<dbReference type="GO" id="GO:0004674">
    <property type="term" value="F:protein serine/threonine kinase activity"/>
    <property type="evidence" value="ECO:0007669"/>
    <property type="project" value="UniProtKB-EC"/>
</dbReference>
<keyword evidence="2 8" id="KW-0808">Transferase</keyword>
<dbReference type="GO" id="GO:0005524">
    <property type="term" value="F:ATP binding"/>
    <property type="evidence" value="ECO:0007669"/>
    <property type="project" value="UniProtKB-KW"/>
</dbReference>
<accession>A0A2K4ZBG9</accession>
<protein>
    <recommendedName>
        <fullName evidence="1">non-specific serine/threonine protein kinase</fullName>
        <ecNumber evidence="1">2.7.11.1</ecNumber>
    </recommendedName>
</protein>
<evidence type="ECO:0000313" key="9">
    <source>
        <dbReference type="Proteomes" id="UP000236311"/>
    </source>
</evidence>
<dbReference type="Gene3D" id="1.10.510.10">
    <property type="entry name" value="Transferase(Phosphotransferase) domain 1"/>
    <property type="match status" value="1"/>
</dbReference>
<dbReference type="PANTHER" id="PTHR43289:SF6">
    <property type="entry name" value="SERINE_THREONINE-PROTEIN KINASE NEKL-3"/>
    <property type="match status" value="1"/>
</dbReference>
<dbReference type="PROSITE" id="PS50011">
    <property type="entry name" value="PROTEIN_KINASE_DOM"/>
    <property type="match status" value="1"/>
</dbReference>
<keyword evidence="6" id="KW-1133">Transmembrane helix</keyword>
<evidence type="ECO:0000256" key="2">
    <source>
        <dbReference type="ARBA" id="ARBA00022679"/>
    </source>
</evidence>
<dbReference type="AlphaFoldDB" id="A0A2K4ZBG9"/>
<keyword evidence="4 8" id="KW-0418">Kinase</keyword>
<name>A0A2K4ZBG9_9FIRM</name>
<dbReference type="InterPro" id="IPR011009">
    <property type="entry name" value="Kinase-like_dom_sf"/>
</dbReference>
<dbReference type="EC" id="2.7.11.1" evidence="1"/>
<dbReference type="Pfam" id="PF00069">
    <property type="entry name" value="Pkinase"/>
    <property type="match status" value="1"/>
</dbReference>
<proteinExistence type="predicted"/>
<dbReference type="EMBL" id="OFSM01000002">
    <property type="protein sequence ID" value="SOY27791.1"/>
    <property type="molecule type" value="Genomic_DNA"/>
</dbReference>
<organism evidence="8 9">
    <name type="scientific">Acetatifactor muris</name>
    <dbReference type="NCBI Taxonomy" id="879566"/>
    <lineage>
        <taxon>Bacteria</taxon>
        <taxon>Bacillati</taxon>
        <taxon>Bacillota</taxon>
        <taxon>Clostridia</taxon>
        <taxon>Lachnospirales</taxon>
        <taxon>Lachnospiraceae</taxon>
        <taxon>Acetatifactor</taxon>
    </lineage>
</organism>
<feature type="domain" description="Protein kinase" evidence="7">
    <location>
        <begin position="1"/>
        <end position="215"/>
    </location>
</feature>
<evidence type="ECO:0000256" key="6">
    <source>
        <dbReference type="SAM" id="Phobius"/>
    </source>
</evidence>
<evidence type="ECO:0000259" key="7">
    <source>
        <dbReference type="PROSITE" id="PS50011"/>
    </source>
</evidence>
<evidence type="ECO:0000256" key="5">
    <source>
        <dbReference type="ARBA" id="ARBA00022840"/>
    </source>
</evidence>
<dbReference type="RefSeq" id="WP_103237900.1">
    <property type="nucleotide sequence ID" value="NZ_JANJZD010000002.1"/>
</dbReference>
<keyword evidence="6" id="KW-0812">Transmembrane</keyword>
<evidence type="ECO:0000256" key="3">
    <source>
        <dbReference type="ARBA" id="ARBA00022741"/>
    </source>
</evidence>
<keyword evidence="9" id="KW-1185">Reference proteome</keyword>
<evidence type="ECO:0000313" key="8">
    <source>
        <dbReference type="EMBL" id="SOY27791.1"/>
    </source>
</evidence>